<dbReference type="InterPro" id="IPR037185">
    <property type="entry name" value="EmrE-like"/>
</dbReference>
<dbReference type="SUPFAM" id="SSF103481">
    <property type="entry name" value="Multidrug resistance efflux transporter EmrE"/>
    <property type="match status" value="1"/>
</dbReference>
<organism evidence="7 8">
    <name type="scientific">Candidatus Korobacter versatilis</name>
    <dbReference type="NCBI Taxonomy" id="658062"/>
    <lineage>
        <taxon>Bacteria</taxon>
        <taxon>Pseudomonadati</taxon>
        <taxon>Acidobacteriota</taxon>
        <taxon>Terriglobia</taxon>
        <taxon>Terriglobales</taxon>
        <taxon>Candidatus Korobacteraceae</taxon>
        <taxon>Candidatus Korobacter</taxon>
    </lineage>
</organism>
<evidence type="ECO:0000256" key="4">
    <source>
        <dbReference type="ARBA" id="ARBA00022989"/>
    </source>
</evidence>
<dbReference type="EMBL" id="JACPNR010000010">
    <property type="protein sequence ID" value="MBI2678856.1"/>
    <property type="molecule type" value="Genomic_DNA"/>
</dbReference>
<gene>
    <name evidence="7" type="ORF">HYX28_08745</name>
</gene>
<keyword evidence="4 6" id="KW-1133">Transmembrane helix</keyword>
<dbReference type="Gene3D" id="1.10.3730.20">
    <property type="match status" value="1"/>
</dbReference>
<evidence type="ECO:0000256" key="1">
    <source>
        <dbReference type="ARBA" id="ARBA00004651"/>
    </source>
</evidence>
<accession>A0A932AA44</accession>
<feature type="transmembrane region" description="Helical" evidence="6">
    <location>
        <begin position="60"/>
        <end position="80"/>
    </location>
</feature>
<dbReference type="Proteomes" id="UP000779809">
    <property type="component" value="Unassembled WGS sequence"/>
</dbReference>
<dbReference type="AlphaFoldDB" id="A0A932AA44"/>
<dbReference type="InterPro" id="IPR000390">
    <property type="entry name" value="Small_drug/metabolite_transptr"/>
</dbReference>
<evidence type="ECO:0000256" key="6">
    <source>
        <dbReference type="SAM" id="Phobius"/>
    </source>
</evidence>
<reference evidence="7" key="1">
    <citation type="submission" date="2020-07" db="EMBL/GenBank/DDBJ databases">
        <title>Huge and variable diversity of episymbiotic CPR bacteria and DPANN archaea in groundwater ecosystems.</title>
        <authorList>
            <person name="He C.Y."/>
            <person name="Keren R."/>
            <person name="Whittaker M."/>
            <person name="Farag I.F."/>
            <person name="Doudna J."/>
            <person name="Cate J.H.D."/>
            <person name="Banfield J.F."/>
        </authorList>
    </citation>
    <scope>NUCLEOTIDE SEQUENCE</scope>
    <source>
        <strain evidence="7">NC_groundwater_580_Pr5_B-0.1um_64_19</strain>
    </source>
</reference>
<dbReference type="PANTHER" id="PTHR30561:SF9">
    <property type="entry name" value="4-AMINO-4-DEOXY-L-ARABINOSE-PHOSPHOUNDECAPRENOL FLIPPASE SUBUNIT ARNF-RELATED"/>
    <property type="match status" value="1"/>
</dbReference>
<evidence type="ECO:0000256" key="2">
    <source>
        <dbReference type="ARBA" id="ARBA00022475"/>
    </source>
</evidence>
<protein>
    <submittedName>
        <fullName evidence="7">EamA family transporter</fullName>
    </submittedName>
</protein>
<name>A0A932AA44_9BACT</name>
<keyword evidence="5 6" id="KW-0472">Membrane</keyword>
<dbReference type="GO" id="GO:0022857">
    <property type="term" value="F:transmembrane transporter activity"/>
    <property type="evidence" value="ECO:0007669"/>
    <property type="project" value="InterPro"/>
</dbReference>
<evidence type="ECO:0000313" key="7">
    <source>
        <dbReference type="EMBL" id="MBI2678856.1"/>
    </source>
</evidence>
<keyword evidence="2" id="KW-1003">Cell membrane</keyword>
<feature type="transmembrane region" description="Helical" evidence="6">
    <location>
        <begin position="86"/>
        <end position="107"/>
    </location>
</feature>
<keyword evidence="3 6" id="KW-0812">Transmembrane</keyword>
<comment type="caution">
    <text evidence="7">The sequence shown here is derived from an EMBL/GenBank/DDBJ whole genome shotgun (WGS) entry which is preliminary data.</text>
</comment>
<proteinExistence type="predicted"/>
<dbReference type="GO" id="GO:0005886">
    <property type="term" value="C:plasma membrane"/>
    <property type="evidence" value="ECO:0007669"/>
    <property type="project" value="UniProtKB-SubCell"/>
</dbReference>
<evidence type="ECO:0000256" key="5">
    <source>
        <dbReference type="ARBA" id="ARBA00023136"/>
    </source>
</evidence>
<evidence type="ECO:0000256" key="3">
    <source>
        <dbReference type="ARBA" id="ARBA00022692"/>
    </source>
</evidence>
<dbReference type="PANTHER" id="PTHR30561">
    <property type="entry name" value="SMR FAMILY PROTON-DEPENDENT DRUG EFFLUX TRANSPORTER SUGE"/>
    <property type="match status" value="1"/>
</dbReference>
<comment type="subcellular location">
    <subcellularLocation>
        <location evidence="1">Cell membrane</location>
        <topology evidence="1">Multi-pass membrane protein</topology>
    </subcellularLocation>
</comment>
<sequence length="131" mass="13569">MPQATASLTTTWSAIGVVVVTSTVGDVLTAKAMKDVGDLGDVWDKEGFLACVKRVTTNKWFLLGVSAMALAFFSLLFALSLADVSLVAPAAASLSFVTNAIAAKFYLHEAVDARRWAAAVCVCGGVALLAA</sequence>
<evidence type="ECO:0000313" key="8">
    <source>
        <dbReference type="Proteomes" id="UP000779809"/>
    </source>
</evidence>